<evidence type="ECO:0000313" key="2">
    <source>
        <dbReference type="Proteomes" id="UP000007437"/>
    </source>
</evidence>
<dbReference type="HOGENOM" id="CLU_3381025_0_0_4"/>
<dbReference type="KEGG" id="brh:RBRH_04055"/>
<sequence length="33" mass="3680">MLALATLLASRVAGRARWPAVSYLRRSDEVPPR</sequence>
<gene>
    <name evidence="1" type="ordered locus">RBRH_04055</name>
</gene>
<name>E5ALC8_MYCRK</name>
<proteinExistence type="predicted"/>
<dbReference type="AlphaFoldDB" id="E5ALC8"/>
<protein>
    <submittedName>
        <fullName evidence="1">Uncharacterized protein</fullName>
    </submittedName>
</protein>
<accession>E5ALC8</accession>
<dbReference type="Proteomes" id="UP000007437">
    <property type="component" value="Chromosome"/>
</dbReference>
<reference evidence="1 2" key="1">
    <citation type="journal article" date="2011" name="J. Bacteriol.">
        <title>Complete genome sequence of Burkholderia rhizoxinica, an endosymbiont of Rhizopus microsporus.</title>
        <authorList>
            <person name="Lackner G."/>
            <person name="Moebius N."/>
            <person name="Partida-Martinez L."/>
            <person name="Hertweck C."/>
        </authorList>
    </citation>
    <scope>NUCLEOTIDE SEQUENCE [LARGE SCALE GENOMIC DNA]</scope>
    <source>
        <strain evidence="2">DSM 19002 / CIP 109453 / HKI 454</strain>
    </source>
</reference>
<dbReference type="EMBL" id="FR687359">
    <property type="protein sequence ID" value="CBW73801.1"/>
    <property type="molecule type" value="Genomic_DNA"/>
</dbReference>
<evidence type="ECO:0000313" key="1">
    <source>
        <dbReference type="EMBL" id="CBW73801.1"/>
    </source>
</evidence>
<organism evidence="1 2">
    <name type="scientific">Mycetohabitans rhizoxinica (strain DSM 19002 / CIP 109453 / HKI 454)</name>
    <name type="common">Paraburkholderia rhizoxinica</name>
    <dbReference type="NCBI Taxonomy" id="882378"/>
    <lineage>
        <taxon>Bacteria</taxon>
        <taxon>Pseudomonadati</taxon>
        <taxon>Pseudomonadota</taxon>
        <taxon>Betaproteobacteria</taxon>
        <taxon>Burkholderiales</taxon>
        <taxon>Burkholderiaceae</taxon>
        <taxon>Mycetohabitans</taxon>
    </lineage>
</organism>